<dbReference type="PIRSF" id="PIRSF001227">
    <property type="entry name" value="Pen_acylase"/>
    <property type="match status" value="1"/>
</dbReference>
<keyword evidence="2 6" id="KW-0378">Hydrolase</keyword>
<protein>
    <submittedName>
        <fullName evidence="6">Penicillin acylase family protein</fullName>
        <ecNumber evidence="6">3.5.1.-</ecNumber>
    </submittedName>
</protein>
<name>A0ABT8EP25_9ACTN</name>
<dbReference type="Gene3D" id="1.10.1400.10">
    <property type="match status" value="1"/>
</dbReference>
<dbReference type="GO" id="GO:0016787">
    <property type="term" value="F:hydrolase activity"/>
    <property type="evidence" value="ECO:0007669"/>
    <property type="project" value="UniProtKB-KW"/>
</dbReference>
<evidence type="ECO:0000256" key="5">
    <source>
        <dbReference type="SAM" id="Phobius"/>
    </source>
</evidence>
<keyword evidence="5" id="KW-0812">Transmembrane</keyword>
<keyword evidence="5" id="KW-1133">Transmembrane helix</keyword>
<dbReference type="InterPro" id="IPR029055">
    <property type="entry name" value="Ntn_hydrolases_N"/>
</dbReference>
<dbReference type="InterPro" id="IPR023343">
    <property type="entry name" value="Penicillin_amidase_dom1"/>
</dbReference>
<dbReference type="InterPro" id="IPR014395">
    <property type="entry name" value="Pen/GL7ACA/AHL_acylase"/>
</dbReference>
<keyword evidence="5" id="KW-0472">Membrane</keyword>
<dbReference type="InterPro" id="IPR043146">
    <property type="entry name" value="Penicillin_amidase_N_B-knob"/>
</dbReference>
<comment type="similarity">
    <text evidence="1">Belongs to the peptidase S45 family.</text>
</comment>
<dbReference type="Proteomes" id="UP001168537">
    <property type="component" value="Unassembled WGS sequence"/>
</dbReference>
<accession>A0ABT8EP25</accession>
<comment type="caution">
    <text evidence="6">The sequence shown here is derived from an EMBL/GenBank/DDBJ whole genome shotgun (WGS) entry which is preliminary data.</text>
</comment>
<dbReference type="InterPro" id="IPR043147">
    <property type="entry name" value="Penicillin_amidase_A-knob"/>
</dbReference>
<dbReference type="CDD" id="cd03747">
    <property type="entry name" value="Ntn_PGA_like"/>
    <property type="match status" value="1"/>
</dbReference>
<dbReference type="EC" id="3.5.1.-" evidence="6"/>
<dbReference type="SUPFAM" id="SSF56235">
    <property type="entry name" value="N-terminal nucleophile aminohydrolases (Ntn hydrolases)"/>
    <property type="match status" value="1"/>
</dbReference>
<dbReference type="Gene3D" id="1.10.439.10">
    <property type="entry name" value="Penicillin Amidohydrolase, domain 1"/>
    <property type="match status" value="1"/>
</dbReference>
<dbReference type="Gene3D" id="2.30.120.10">
    <property type="match status" value="1"/>
</dbReference>
<feature type="region of interest" description="Disordered" evidence="4">
    <location>
        <begin position="262"/>
        <end position="292"/>
    </location>
</feature>
<evidence type="ECO:0000256" key="3">
    <source>
        <dbReference type="ARBA" id="ARBA00023145"/>
    </source>
</evidence>
<proteinExistence type="inferred from homology"/>
<gene>
    <name evidence="6" type="ORF">QWY29_00925</name>
</gene>
<evidence type="ECO:0000256" key="2">
    <source>
        <dbReference type="ARBA" id="ARBA00022801"/>
    </source>
</evidence>
<dbReference type="Pfam" id="PF01804">
    <property type="entry name" value="Penicil_amidase"/>
    <property type="match status" value="1"/>
</dbReference>
<keyword evidence="3" id="KW-0865">Zymogen</keyword>
<feature type="transmembrane region" description="Helical" evidence="5">
    <location>
        <begin position="28"/>
        <end position="51"/>
    </location>
</feature>
<evidence type="ECO:0000313" key="7">
    <source>
        <dbReference type="Proteomes" id="UP001168537"/>
    </source>
</evidence>
<dbReference type="Gene3D" id="3.60.20.10">
    <property type="entry name" value="Glutamine Phosphoribosylpyrophosphate, subunit 1, domain 1"/>
    <property type="match status" value="1"/>
</dbReference>
<evidence type="ECO:0000256" key="1">
    <source>
        <dbReference type="ARBA" id="ARBA00006586"/>
    </source>
</evidence>
<dbReference type="PANTHER" id="PTHR34218:SF4">
    <property type="entry name" value="ACYL-HOMOSERINE LACTONE ACYLASE QUIP"/>
    <property type="match status" value="1"/>
</dbReference>
<sequence>MPDQQTPTPRRRRRPLAALRAWPRWARVTTYVAAGLVLVLVAGAVTLGVVLRRPLPEWSGTAELPGLDAEVEVVRDEHGVPQVYADTLDDLMRAQGYVQAQERFFEMDVRRHATAGRLAEMFGEAGLASDKAVRTMGWRRIAERELAVVAPRTRQALEAYAAGVNAYLDDRAPSQLAVEYSVLNASGLGYRPEDWSPVDSLAWLKAMAWDLRGNMGEEVDRALTAAAVGRERAEELWPAYPFDEHAPIVDGGAVVDGVFEPEATTGGTRLPQRPPWGERRGDAESGGGPWEPGLRRVRAALDAVPSWLGRGDGIGSNSWVVDGKHSATGEPLLANDPHLGASMPGVWMQMGLHCRTVSAACPLEVAGFTFSGVPGVVIGHNADVAWGFTNLGPDVSDLYLERVVGDGYRYDGEVLPLRTRTETIEVRGADPVTIEVRATRHGPLLSDVDDDLAAVAGTGPATEQGEPEEEQAVALAWTALEPTTTADAILAMNTATDWDSFRDAASSFAVPAQNLVYADRAGHIGYQAPGVVPVRKSGNDGRWPAEGWRPEDDWTGETVPFEGLPHVLDPEEGFVVTANQAVVGQDYPYALTQDWDRGYRSQRIRDLLVAEGELSVAEMLDVQLDDLNPMAATLVPYLLDVDLPRGYASDGQRLLADWDGSQPADSAPAAYYNVVWRTLLELAFHDELPEEVRPDGGQRWFAVVSRLLQRPTDPWWDDVTTEDVVERRDDVLRSALLEARDELTRLQSLHPEDWSWGGLHTLDLRSPTLGESGIGPVEALVNRGGWEVGGGSSVVDATAWDAAEGYAVTSAPSMRMVVSLADLDDSRWINLTGVSGHPASGHYTDQTDLWARGETIAWPFSREAVEDAGEDVLRLVPTRSG</sequence>
<dbReference type="EMBL" id="JAUHJR010000001">
    <property type="protein sequence ID" value="MDN4159900.1"/>
    <property type="molecule type" value="Genomic_DNA"/>
</dbReference>
<dbReference type="RefSeq" id="WP_300958755.1">
    <property type="nucleotide sequence ID" value="NZ_JAUHJR010000001.1"/>
</dbReference>
<keyword evidence="7" id="KW-1185">Reference proteome</keyword>
<dbReference type="PANTHER" id="PTHR34218">
    <property type="entry name" value="PEPTIDASE S45 PENICILLIN AMIDASE"/>
    <property type="match status" value="1"/>
</dbReference>
<organism evidence="6 7">
    <name type="scientific">Nocardioides abyssi</name>
    <dbReference type="NCBI Taxonomy" id="3058370"/>
    <lineage>
        <taxon>Bacteria</taxon>
        <taxon>Bacillati</taxon>
        <taxon>Actinomycetota</taxon>
        <taxon>Actinomycetes</taxon>
        <taxon>Propionibacteriales</taxon>
        <taxon>Nocardioidaceae</taxon>
        <taxon>Nocardioides</taxon>
    </lineage>
</organism>
<evidence type="ECO:0000256" key="4">
    <source>
        <dbReference type="SAM" id="MobiDB-lite"/>
    </source>
</evidence>
<dbReference type="InterPro" id="IPR002692">
    <property type="entry name" value="S45"/>
</dbReference>
<evidence type="ECO:0000313" key="6">
    <source>
        <dbReference type="EMBL" id="MDN4159900.1"/>
    </source>
</evidence>
<reference evidence="6" key="1">
    <citation type="submission" date="2023-06" db="EMBL/GenBank/DDBJ databases">
        <title>Draft genome sequence of Nocardioides sp. SOB72.</title>
        <authorList>
            <person name="Zhang G."/>
        </authorList>
    </citation>
    <scope>NUCLEOTIDE SEQUENCE</scope>
    <source>
        <strain evidence="6">SOB72</strain>
    </source>
</reference>